<evidence type="ECO:0000313" key="2">
    <source>
        <dbReference type="Proteomes" id="UP000325672"/>
    </source>
</evidence>
<dbReference type="AlphaFoldDB" id="A0A5N6T2Q4"/>
<keyword evidence="2" id="KW-1185">Reference proteome</keyword>
<gene>
    <name evidence="1" type="ORF">BDV38DRAFT_19370</name>
</gene>
<protein>
    <submittedName>
        <fullName evidence="1">Uncharacterized protein</fullName>
    </submittedName>
</protein>
<proteinExistence type="predicted"/>
<evidence type="ECO:0000313" key="1">
    <source>
        <dbReference type="EMBL" id="KAE8140584.1"/>
    </source>
</evidence>
<dbReference type="Proteomes" id="UP000325672">
    <property type="component" value="Unassembled WGS sequence"/>
</dbReference>
<sequence>MAFAFAFQSLPPNILEKYFGRLHGISYSGLGLNVIGRPYQVDYRFNSSPALNYVTIDLKHI</sequence>
<dbReference type="RefSeq" id="XP_031916647.1">
    <property type="nucleotide sequence ID" value="XM_032052314.1"/>
</dbReference>
<reference evidence="1 2" key="1">
    <citation type="submission" date="2019-04" db="EMBL/GenBank/DDBJ databases">
        <title>Friends and foes A comparative genomics study of 23 Aspergillus species from section Flavi.</title>
        <authorList>
            <consortium name="DOE Joint Genome Institute"/>
            <person name="Kjaerbolling I."/>
            <person name="Vesth T."/>
            <person name="Frisvad J.C."/>
            <person name="Nybo J.L."/>
            <person name="Theobald S."/>
            <person name="Kildgaard S."/>
            <person name="Isbrandt T."/>
            <person name="Kuo A."/>
            <person name="Sato A."/>
            <person name="Lyhne E.K."/>
            <person name="Kogle M.E."/>
            <person name="Wiebenga A."/>
            <person name="Kun R.S."/>
            <person name="Lubbers R.J."/>
            <person name="Makela M.R."/>
            <person name="Barry K."/>
            <person name="Chovatia M."/>
            <person name="Clum A."/>
            <person name="Daum C."/>
            <person name="Haridas S."/>
            <person name="He G."/>
            <person name="LaButti K."/>
            <person name="Lipzen A."/>
            <person name="Mondo S."/>
            <person name="Riley R."/>
            <person name="Salamov A."/>
            <person name="Simmons B.A."/>
            <person name="Magnuson J.K."/>
            <person name="Henrissat B."/>
            <person name="Mortensen U.H."/>
            <person name="Larsen T.O."/>
            <person name="Devries R.P."/>
            <person name="Grigoriev I.V."/>
            <person name="Machida M."/>
            <person name="Baker S.E."/>
            <person name="Andersen M.R."/>
        </authorList>
    </citation>
    <scope>NUCLEOTIDE SEQUENCE [LARGE SCALE GENOMIC DNA]</scope>
    <source>
        <strain evidence="1 2">CBS 117625</strain>
    </source>
</reference>
<name>A0A5N6T2Q4_ASPPS</name>
<accession>A0A5N6T2Q4</accession>
<dbReference type="GeneID" id="43636524"/>
<dbReference type="EMBL" id="ML743561">
    <property type="protein sequence ID" value="KAE8140584.1"/>
    <property type="molecule type" value="Genomic_DNA"/>
</dbReference>
<organism evidence="1 2">
    <name type="scientific">Aspergillus pseudotamarii</name>
    <dbReference type="NCBI Taxonomy" id="132259"/>
    <lineage>
        <taxon>Eukaryota</taxon>
        <taxon>Fungi</taxon>
        <taxon>Dikarya</taxon>
        <taxon>Ascomycota</taxon>
        <taxon>Pezizomycotina</taxon>
        <taxon>Eurotiomycetes</taxon>
        <taxon>Eurotiomycetidae</taxon>
        <taxon>Eurotiales</taxon>
        <taxon>Aspergillaceae</taxon>
        <taxon>Aspergillus</taxon>
        <taxon>Aspergillus subgen. Circumdati</taxon>
    </lineage>
</organism>